<protein>
    <recommendedName>
        <fullName evidence="9">Cytochrome C oxidase subunit IV</fullName>
    </recommendedName>
</protein>
<reference evidence="7 8" key="1">
    <citation type="submission" date="2021-12" db="EMBL/GenBank/DDBJ databases">
        <title>Genome sequencing of bacteria with rrn-lacking chromosome and rrn-plasmid.</title>
        <authorList>
            <person name="Anda M."/>
            <person name="Iwasaki W."/>
        </authorList>
    </citation>
    <scope>NUCLEOTIDE SEQUENCE [LARGE SCALE GENOMIC DNA]</scope>
    <source>
        <strain evidence="7 8">NBRC 15940</strain>
    </source>
</reference>
<evidence type="ECO:0000256" key="2">
    <source>
        <dbReference type="ARBA" id="ARBA00022475"/>
    </source>
</evidence>
<evidence type="ECO:0000256" key="6">
    <source>
        <dbReference type="SAM" id="Phobius"/>
    </source>
</evidence>
<evidence type="ECO:0008006" key="9">
    <source>
        <dbReference type="Google" id="ProtNLM"/>
    </source>
</evidence>
<accession>A0AAN5ALQ9</accession>
<dbReference type="GO" id="GO:0005886">
    <property type="term" value="C:plasma membrane"/>
    <property type="evidence" value="ECO:0007669"/>
    <property type="project" value="UniProtKB-SubCell"/>
</dbReference>
<dbReference type="Pfam" id="PF03626">
    <property type="entry name" value="COX4_pro"/>
    <property type="match status" value="1"/>
</dbReference>
<comment type="subcellular location">
    <subcellularLocation>
        <location evidence="1">Cell membrane</location>
        <topology evidence="1">Multi-pass membrane protein</topology>
    </subcellularLocation>
</comment>
<feature type="transmembrane region" description="Helical" evidence="6">
    <location>
        <begin position="35"/>
        <end position="54"/>
    </location>
</feature>
<sequence length="121" mass="13771">MARDGRPPRKKILIMEVSTPKVEVKPVDPEKIKKIWRVAGILAIITAVEFLLAFTMDGGMLRNAIFIGMTLVKAFYIVSEFMHLKHEHKVLIWSLGLPCIFVIWLIIALLNEGSAIFSYFN</sequence>
<name>A0AAN5ALQ9_9BACT</name>
<keyword evidence="4 6" id="KW-1133">Transmembrane helix</keyword>
<comment type="caution">
    <text evidence="7">The sequence shown here is derived from an EMBL/GenBank/DDBJ whole genome shotgun (WGS) entry which is preliminary data.</text>
</comment>
<evidence type="ECO:0000256" key="5">
    <source>
        <dbReference type="ARBA" id="ARBA00023136"/>
    </source>
</evidence>
<dbReference type="InterPro" id="IPR005171">
    <property type="entry name" value="Cyt_c_oxidase_su4_prok"/>
</dbReference>
<evidence type="ECO:0000256" key="1">
    <source>
        <dbReference type="ARBA" id="ARBA00004651"/>
    </source>
</evidence>
<evidence type="ECO:0000313" key="8">
    <source>
        <dbReference type="Proteomes" id="UP001310022"/>
    </source>
</evidence>
<proteinExistence type="predicted"/>
<dbReference type="Proteomes" id="UP001310022">
    <property type="component" value="Unassembled WGS sequence"/>
</dbReference>
<dbReference type="AlphaFoldDB" id="A0AAN5ALQ9"/>
<keyword evidence="8" id="KW-1185">Reference proteome</keyword>
<evidence type="ECO:0000256" key="4">
    <source>
        <dbReference type="ARBA" id="ARBA00022989"/>
    </source>
</evidence>
<feature type="transmembrane region" description="Helical" evidence="6">
    <location>
        <begin position="60"/>
        <end position="78"/>
    </location>
</feature>
<gene>
    <name evidence="7" type="ORF">PEDI_22280</name>
</gene>
<organism evidence="7 8">
    <name type="scientific">Persicobacter diffluens</name>
    <dbReference type="NCBI Taxonomy" id="981"/>
    <lineage>
        <taxon>Bacteria</taxon>
        <taxon>Pseudomonadati</taxon>
        <taxon>Bacteroidota</taxon>
        <taxon>Cytophagia</taxon>
        <taxon>Cytophagales</taxon>
        <taxon>Persicobacteraceae</taxon>
        <taxon>Persicobacter</taxon>
    </lineage>
</organism>
<dbReference type="EMBL" id="BQKE01000001">
    <property type="protein sequence ID" value="GJM61676.1"/>
    <property type="molecule type" value="Genomic_DNA"/>
</dbReference>
<keyword evidence="2" id="KW-1003">Cell membrane</keyword>
<evidence type="ECO:0000256" key="3">
    <source>
        <dbReference type="ARBA" id="ARBA00022692"/>
    </source>
</evidence>
<keyword evidence="3 6" id="KW-0812">Transmembrane</keyword>
<keyword evidence="5 6" id="KW-0472">Membrane</keyword>
<evidence type="ECO:0000313" key="7">
    <source>
        <dbReference type="EMBL" id="GJM61676.1"/>
    </source>
</evidence>
<feature type="transmembrane region" description="Helical" evidence="6">
    <location>
        <begin position="90"/>
        <end position="110"/>
    </location>
</feature>